<dbReference type="SUPFAM" id="SSF51905">
    <property type="entry name" value="FAD/NAD(P)-binding domain"/>
    <property type="match status" value="1"/>
</dbReference>
<evidence type="ECO:0000256" key="1">
    <source>
        <dbReference type="ARBA" id="ARBA00001974"/>
    </source>
</evidence>
<dbReference type="NCBIfam" id="NF005701">
    <property type="entry name" value="PRK07512.1"/>
    <property type="match status" value="1"/>
</dbReference>
<feature type="domain" description="FAD-dependent oxidoreductase 2 FAD-binding" evidence="11">
    <location>
        <begin position="43"/>
        <end position="413"/>
    </location>
</feature>
<evidence type="ECO:0000259" key="12">
    <source>
        <dbReference type="Pfam" id="PF02910"/>
    </source>
</evidence>
<keyword evidence="7" id="KW-0274">FAD</keyword>
<evidence type="ECO:0000256" key="10">
    <source>
        <dbReference type="SAM" id="MobiDB-lite"/>
    </source>
</evidence>
<dbReference type="SUPFAM" id="SSF56425">
    <property type="entry name" value="Succinate dehydrogenase/fumarate reductase flavoprotein, catalytic domain"/>
    <property type="match status" value="1"/>
</dbReference>
<dbReference type="FunFam" id="3.90.700.10:FF:000002">
    <property type="entry name" value="L-aspartate oxidase"/>
    <property type="match status" value="1"/>
</dbReference>
<feature type="region of interest" description="Disordered" evidence="10">
    <location>
        <begin position="1"/>
        <end position="24"/>
    </location>
</feature>
<comment type="pathway">
    <text evidence="2">Cofactor biosynthesis; NAD(+) biosynthesis; iminoaspartate from L-aspartate (oxidase route): step 1/1.</text>
</comment>
<gene>
    <name evidence="13" type="ORF">PhaeoP63_00644</name>
</gene>
<dbReference type="InterPro" id="IPR027477">
    <property type="entry name" value="Succ_DH/fumarate_Rdtase_cat_sf"/>
</dbReference>
<dbReference type="Pfam" id="PF00890">
    <property type="entry name" value="FAD_binding_2"/>
    <property type="match status" value="1"/>
</dbReference>
<evidence type="ECO:0000256" key="4">
    <source>
        <dbReference type="ARBA" id="ARBA00012173"/>
    </source>
</evidence>
<evidence type="ECO:0000259" key="11">
    <source>
        <dbReference type="Pfam" id="PF00890"/>
    </source>
</evidence>
<dbReference type="Gene3D" id="3.50.50.60">
    <property type="entry name" value="FAD/NAD(P)-binding domain"/>
    <property type="match status" value="1"/>
</dbReference>
<dbReference type="Pfam" id="PF02910">
    <property type="entry name" value="Succ_DH_flav_C"/>
    <property type="match status" value="1"/>
</dbReference>
<dbReference type="PANTHER" id="PTHR42716">
    <property type="entry name" value="L-ASPARTATE OXIDASE"/>
    <property type="match status" value="1"/>
</dbReference>
<dbReference type="InterPro" id="IPR015939">
    <property type="entry name" value="Fum_Rdtase/Succ_DH_flav-like_C"/>
</dbReference>
<dbReference type="Proteomes" id="UP000217545">
    <property type="component" value="Chromosome"/>
</dbReference>
<dbReference type="SUPFAM" id="SSF46977">
    <property type="entry name" value="Succinate dehydrogenase/fumarate reductase flavoprotein C-terminal domain"/>
    <property type="match status" value="1"/>
</dbReference>
<comment type="catalytic activity">
    <reaction evidence="9">
        <text>L-aspartate + O2 = iminosuccinate + H2O2</text>
        <dbReference type="Rhea" id="RHEA:25876"/>
        <dbReference type="ChEBI" id="CHEBI:15379"/>
        <dbReference type="ChEBI" id="CHEBI:16240"/>
        <dbReference type="ChEBI" id="CHEBI:29991"/>
        <dbReference type="ChEBI" id="CHEBI:77875"/>
        <dbReference type="EC" id="1.4.3.16"/>
    </reaction>
    <physiologicalReaction direction="left-to-right" evidence="9">
        <dbReference type="Rhea" id="RHEA:25877"/>
    </physiologicalReaction>
</comment>
<keyword evidence="6" id="KW-0662">Pyridine nucleotide biosynthesis</keyword>
<dbReference type="GO" id="GO:0034628">
    <property type="term" value="P:'de novo' NAD+ biosynthetic process from L-aspartate"/>
    <property type="evidence" value="ECO:0007669"/>
    <property type="project" value="TreeGrafter"/>
</dbReference>
<evidence type="ECO:0000256" key="9">
    <source>
        <dbReference type="ARBA" id="ARBA00048305"/>
    </source>
</evidence>
<reference evidence="13 14" key="1">
    <citation type="journal article" date="2017" name="Front. Microbiol.">
        <title>Phaeobacter piscinae sp. nov., a species of the Roseobacter group and potential aquaculture probiont.</title>
        <authorList>
            <person name="Sonnenschein E.C."/>
            <person name="Phippen C.B.W."/>
            <person name="Nielsen K.F."/>
            <person name="Mateiu R.V."/>
            <person name="Melchiorsen J."/>
            <person name="Gram L."/>
            <person name="Overmann J."/>
            <person name="Freese H.M."/>
        </authorList>
    </citation>
    <scope>NUCLEOTIDE SEQUENCE [LARGE SCALE GENOMIC DNA]</scope>
    <source>
        <strain evidence="13 14">P63</strain>
    </source>
</reference>
<keyword evidence="5" id="KW-0285">Flavoprotein</keyword>
<protein>
    <recommendedName>
        <fullName evidence="4">L-aspartate oxidase</fullName>
        <ecNumber evidence="4">1.4.3.16</ecNumber>
    </recommendedName>
</protein>
<organism evidence="13 14">
    <name type="scientific">Phaeobacter gallaeciensis</name>
    <dbReference type="NCBI Taxonomy" id="60890"/>
    <lineage>
        <taxon>Bacteria</taxon>
        <taxon>Pseudomonadati</taxon>
        <taxon>Pseudomonadota</taxon>
        <taxon>Alphaproteobacteria</taxon>
        <taxon>Rhodobacterales</taxon>
        <taxon>Roseobacteraceae</taxon>
        <taxon>Phaeobacter</taxon>
    </lineage>
</organism>
<sequence>MDTPGAKITSDDQAREQTGDEATPQLEVQALTEATASCDTDRVIIVGAGMAALYAALELAPRPVLMISPETLGEGASSAWAQGGVAAAMDQADSPAAHATDTMRAGAGTVDAEVAAMVTKVARDHILDLTELGTPFDRTADGGFVMSREAAHSVARVVRVKGDQAGRQIMETLIAAVRATPSIQVHEGTQAVRLEVADERVSGVWVSDASGTSVPVLIRAPAVLLAGGGSGGLFAHTTNPPRIRGQVIGFAARAGAQIADPEFVQFHPTAFDIGEDPAPLATEALRGDGAVLINSDGARFMLAAHPDAELAPRDIVARAIFAETQAGRRPMLDTRDALGAEVLTRFPTVAETCVRAGIDPVANPIPVAVAAHYHMGGIDTDMQGRASLAHLWVCGEASSTGLHGANRLASNGLLEALVYARTAAQDIAETLGPKPTDTVIPPEVSLSFAPATTPAAPASAVARLRETMTTHVGVRRNEAGLKTALATIEQLLIEHGEDESFANMCATATLIAAAALARRESRGGHFRDDYPDADPAQAYRTHITLTEARAIRAAAVQDST</sequence>
<dbReference type="EC" id="1.4.3.16" evidence="4"/>
<evidence type="ECO:0000256" key="2">
    <source>
        <dbReference type="ARBA" id="ARBA00004950"/>
    </source>
</evidence>
<comment type="similarity">
    <text evidence="3">Belongs to the FAD-dependent oxidoreductase 2 family. NadB subfamily.</text>
</comment>
<dbReference type="InterPro" id="IPR036188">
    <property type="entry name" value="FAD/NAD-bd_sf"/>
</dbReference>
<dbReference type="AlphaFoldDB" id="A0AAD0EBX1"/>
<feature type="compositionally biased region" description="Basic and acidic residues" evidence="10">
    <location>
        <begin position="9"/>
        <end position="18"/>
    </location>
</feature>
<comment type="cofactor">
    <cofactor evidence="1">
        <name>FAD</name>
        <dbReference type="ChEBI" id="CHEBI:57692"/>
    </cofactor>
</comment>
<feature type="domain" description="Fumarate reductase/succinate dehydrogenase flavoprotein-like C-terminal" evidence="12">
    <location>
        <begin position="501"/>
        <end position="544"/>
    </location>
</feature>
<dbReference type="InterPro" id="IPR037099">
    <property type="entry name" value="Fum_R/Succ_DH_flav-like_C_sf"/>
</dbReference>
<dbReference type="InterPro" id="IPR005288">
    <property type="entry name" value="NadB"/>
</dbReference>
<dbReference type="Gene3D" id="1.20.58.100">
    <property type="entry name" value="Fumarate reductase/succinate dehydrogenase flavoprotein-like, C-terminal domain"/>
    <property type="match status" value="1"/>
</dbReference>
<dbReference type="GO" id="GO:0008734">
    <property type="term" value="F:L-aspartate oxidase activity"/>
    <property type="evidence" value="ECO:0007669"/>
    <property type="project" value="UniProtKB-EC"/>
</dbReference>
<evidence type="ECO:0000256" key="6">
    <source>
        <dbReference type="ARBA" id="ARBA00022642"/>
    </source>
</evidence>
<evidence type="ECO:0000256" key="3">
    <source>
        <dbReference type="ARBA" id="ARBA00008562"/>
    </source>
</evidence>
<dbReference type="PANTHER" id="PTHR42716:SF2">
    <property type="entry name" value="L-ASPARTATE OXIDASE, CHLOROPLASTIC"/>
    <property type="match status" value="1"/>
</dbReference>
<dbReference type="InterPro" id="IPR003953">
    <property type="entry name" value="FAD-dep_OxRdtase_2_FAD-bd"/>
</dbReference>
<evidence type="ECO:0000256" key="5">
    <source>
        <dbReference type="ARBA" id="ARBA00022630"/>
    </source>
</evidence>
<evidence type="ECO:0000256" key="8">
    <source>
        <dbReference type="ARBA" id="ARBA00023002"/>
    </source>
</evidence>
<evidence type="ECO:0000313" key="14">
    <source>
        <dbReference type="Proteomes" id="UP000217545"/>
    </source>
</evidence>
<dbReference type="EMBL" id="CP010784">
    <property type="protein sequence ID" value="ATF04746.1"/>
    <property type="molecule type" value="Genomic_DNA"/>
</dbReference>
<dbReference type="Gene3D" id="3.90.700.10">
    <property type="entry name" value="Succinate dehydrogenase/fumarate reductase flavoprotein, catalytic domain"/>
    <property type="match status" value="1"/>
</dbReference>
<name>A0AAD0EBX1_9RHOB</name>
<proteinExistence type="inferred from homology"/>
<accession>A0AAD0EBX1</accession>
<evidence type="ECO:0000313" key="13">
    <source>
        <dbReference type="EMBL" id="ATF04746.1"/>
    </source>
</evidence>
<dbReference type="RefSeq" id="WP_024096143.1">
    <property type="nucleotide sequence ID" value="NZ_CP010588.1"/>
</dbReference>
<evidence type="ECO:0000256" key="7">
    <source>
        <dbReference type="ARBA" id="ARBA00022827"/>
    </source>
</evidence>
<dbReference type="GeneID" id="31845095"/>
<keyword evidence="8 13" id="KW-0560">Oxidoreductase</keyword>